<dbReference type="InterPro" id="IPR036236">
    <property type="entry name" value="Znf_C2H2_sf"/>
</dbReference>
<comment type="subcellular location">
    <subcellularLocation>
        <location evidence="1">Nucleus</location>
    </subcellularLocation>
</comment>
<feature type="region of interest" description="Disordered" evidence="8">
    <location>
        <begin position="345"/>
        <end position="391"/>
    </location>
</feature>
<dbReference type="InterPro" id="IPR013087">
    <property type="entry name" value="Znf_C2H2_type"/>
</dbReference>
<feature type="region of interest" description="Disordered" evidence="8">
    <location>
        <begin position="922"/>
        <end position="965"/>
    </location>
</feature>
<evidence type="ECO:0000256" key="7">
    <source>
        <dbReference type="PROSITE-ProRule" id="PRU00042"/>
    </source>
</evidence>
<feature type="compositionally biased region" description="Gly residues" evidence="8">
    <location>
        <begin position="927"/>
        <end position="937"/>
    </location>
</feature>
<evidence type="ECO:0000256" key="4">
    <source>
        <dbReference type="ARBA" id="ARBA00022771"/>
    </source>
</evidence>
<dbReference type="GO" id="GO:0008270">
    <property type="term" value="F:zinc ion binding"/>
    <property type="evidence" value="ECO:0007669"/>
    <property type="project" value="UniProtKB-KW"/>
</dbReference>
<dbReference type="EMBL" id="SRLO01000049">
    <property type="protein sequence ID" value="TNN81061.1"/>
    <property type="molecule type" value="Genomic_DNA"/>
</dbReference>
<dbReference type="FunFam" id="3.30.160.60:FF:002402">
    <property type="entry name" value="Zinc finger protein 347"/>
    <property type="match status" value="1"/>
</dbReference>
<evidence type="ECO:0000313" key="10">
    <source>
        <dbReference type="EMBL" id="TNN81061.1"/>
    </source>
</evidence>
<keyword evidence="3" id="KW-0677">Repeat</keyword>
<protein>
    <submittedName>
        <fullName evidence="10">Zinc finger protein 524</fullName>
    </submittedName>
</protein>
<feature type="compositionally biased region" description="Low complexity" evidence="8">
    <location>
        <begin position="379"/>
        <end position="391"/>
    </location>
</feature>
<feature type="compositionally biased region" description="Low complexity" evidence="8">
    <location>
        <begin position="692"/>
        <end position="714"/>
    </location>
</feature>
<keyword evidence="5" id="KW-0862">Zinc</keyword>
<reference evidence="10 11" key="1">
    <citation type="submission" date="2019-03" db="EMBL/GenBank/DDBJ databases">
        <title>First draft genome of Liparis tanakae, snailfish: a comprehensive survey of snailfish specific genes.</title>
        <authorList>
            <person name="Kim W."/>
            <person name="Song I."/>
            <person name="Jeong J.-H."/>
            <person name="Kim D."/>
            <person name="Kim S."/>
            <person name="Ryu S."/>
            <person name="Song J.Y."/>
            <person name="Lee S.K."/>
        </authorList>
    </citation>
    <scope>NUCLEOTIDE SEQUENCE [LARGE SCALE GENOMIC DNA]</scope>
    <source>
        <tissue evidence="10">Muscle</tissue>
    </source>
</reference>
<evidence type="ECO:0000259" key="9">
    <source>
        <dbReference type="PROSITE" id="PS50157"/>
    </source>
</evidence>
<proteinExistence type="predicted"/>
<evidence type="ECO:0000256" key="1">
    <source>
        <dbReference type="ARBA" id="ARBA00004123"/>
    </source>
</evidence>
<dbReference type="InterPro" id="IPR050758">
    <property type="entry name" value="Znf_C2H2-type"/>
</dbReference>
<evidence type="ECO:0000256" key="8">
    <source>
        <dbReference type="SAM" id="MobiDB-lite"/>
    </source>
</evidence>
<dbReference type="OrthoDB" id="3437960at2759"/>
<evidence type="ECO:0000256" key="3">
    <source>
        <dbReference type="ARBA" id="ARBA00022737"/>
    </source>
</evidence>
<comment type="caution">
    <text evidence="10">The sequence shown here is derived from an EMBL/GenBank/DDBJ whole genome shotgun (WGS) entry which is preliminary data.</text>
</comment>
<dbReference type="Pfam" id="PF00096">
    <property type="entry name" value="zf-C2H2"/>
    <property type="match status" value="2"/>
</dbReference>
<feature type="region of interest" description="Disordered" evidence="8">
    <location>
        <begin position="68"/>
        <end position="138"/>
    </location>
</feature>
<feature type="compositionally biased region" description="Polar residues" evidence="8">
    <location>
        <begin position="948"/>
        <end position="958"/>
    </location>
</feature>
<dbReference type="SUPFAM" id="SSF57667">
    <property type="entry name" value="beta-beta-alpha zinc fingers"/>
    <property type="match status" value="2"/>
</dbReference>
<dbReference type="PROSITE" id="PS00028">
    <property type="entry name" value="ZINC_FINGER_C2H2_1"/>
    <property type="match status" value="4"/>
</dbReference>
<keyword evidence="11" id="KW-1185">Reference proteome</keyword>
<dbReference type="PANTHER" id="PTHR23234">
    <property type="entry name" value="ZNF44 PROTEIN"/>
    <property type="match status" value="1"/>
</dbReference>
<feature type="region of interest" description="Disordered" evidence="8">
    <location>
        <begin position="532"/>
        <end position="553"/>
    </location>
</feature>
<evidence type="ECO:0000256" key="2">
    <source>
        <dbReference type="ARBA" id="ARBA00022723"/>
    </source>
</evidence>
<name>A0A4Z2ITB0_9TELE</name>
<dbReference type="SMART" id="SM00355">
    <property type="entry name" value="ZnF_C2H2"/>
    <property type="match status" value="4"/>
</dbReference>
<keyword evidence="6" id="KW-0539">Nucleus</keyword>
<dbReference type="GO" id="GO:0005634">
    <property type="term" value="C:nucleus"/>
    <property type="evidence" value="ECO:0007669"/>
    <property type="project" value="UniProtKB-SubCell"/>
</dbReference>
<feature type="domain" description="C2H2-type" evidence="9">
    <location>
        <begin position="802"/>
        <end position="829"/>
    </location>
</feature>
<evidence type="ECO:0000256" key="6">
    <source>
        <dbReference type="ARBA" id="ARBA00023242"/>
    </source>
</evidence>
<evidence type="ECO:0000313" key="11">
    <source>
        <dbReference type="Proteomes" id="UP000314294"/>
    </source>
</evidence>
<gene>
    <name evidence="10" type="primary">Znf524</name>
    <name evidence="10" type="ORF">EYF80_008717</name>
</gene>
<accession>A0A4Z2ITB0</accession>
<feature type="region of interest" description="Disordered" evidence="8">
    <location>
        <begin position="409"/>
        <end position="445"/>
    </location>
</feature>
<dbReference type="AlphaFoldDB" id="A0A4Z2ITB0"/>
<feature type="region of interest" description="Disordered" evidence="8">
    <location>
        <begin position="761"/>
        <end position="793"/>
    </location>
</feature>
<feature type="region of interest" description="Disordered" evidence="8">
    <location>
        <begin position="667"/>
        <end position="725"/>
    </location>
</feature>
<dbReference type="Proteomes" id="UP000314294">
    <property type="component" value="Unassembled WGS sequence"/>
</dbReference>
<evidence type="ECO:0000256" key="5">
    <source>
        <dbReference type="ARBA" id="ARBA00022833"/>
    </source>
</evidence>
<sequence>MIARVGKVCPRAAAGSRARCLGPSTLKWLAVGPRELRGGGKDPNYKWVCPKMDSQLASVLTRGSLDVQNGSRCAEGSGPVTEGSLDPKEEPSPCTVPGSPEPCHDKEALTIRRSAPSINGNKPEVGGTSKPASQETRKIGVFRQPITVKTGVPVLRSRPIRLKIVVPPRCKRPITNSAISPTKDFAHSHLRRPVSVSAGAETNCEIIISAVKSEGEIQDVTYHTTEEAKPEPFHEETTCKEKRVAAVKILRTDGSETTLMSSTVQILSQKGVKEETTERHIEENIPLILNDMDFKSCLTFDEMGIEEQTEPLDLSLPQKSREKRCERLLEDSGCESSLIMEVDEYEGEGDRDVVEEDDESEGEAAVLRKDATHTREESLGSPTSSTSLSSIDCDTSDLLLIDDEGIPYTLDPDGLKVPQVDVSASEDPGEGTGSPDSPPLSTLAAPSLSQSLDNALNAPCDHLYSSPAPAADCPSGRVDRTKPSAVLTSFITDSEPSDAAEPTGETVLEANAEISIPTQPIQILTNPSTSTPLLLLSSPPSSSSPSSSPQLSSAQVGLSLPLSVTQSASNPMFLLLSSIPSFSGDSASTSTPIAVLDPSTGQLSQITAASAPVSLPLPPGQVGEPASPLPTLCHPVIRLSPPNAPDFLSGATDVTSVLASLAVCSSSPARQHDRRSTSLHSQVSPPDFKPGSEAIAAEEVSSENNKPSTFAASSPHPPSASLTFDPLAQPCAEAQSPASEPSFEPSELHSEHLPLDDHLYFSSAAAPPSPPIGPVLPSDHLDPLDPLSPEGSPDAMASRRVMYCQLCPRVFFYLSDLERHAITHSQKKPHVCQQCGKAFKRSSHLQRHKHIHTGQRNFVCPICTKRFREAGELQRHQRVHTGEKPYQCQLCHTRFAERNTLRRHTKRKHPYHQVAMEMLNERRDRGGGGGGDGGVGSGVQDEEESAEWYSSTVSNLDNSESEMES</sequence>
<feature type="compositionally biased region" description="Basic and acidic residues" evidence="8">
    <location>
        <begin position="366"/>
        <end position="378"/>
    </location>
</feature>
<keyword evidence="2" id="KW-0479">Metal-binding</keyword>
<dbReference type="PROSITE" id="PS50157">
    <property type="entry name" value="ZINC_FINGER_C2H2_2"/>
    <property type="match status" value="4"/>
</dbReference>
<feature type="compositionally biased region" description="Acidic residues" evidence="8">
    <location>
        <begin position="345"/>
        <end position="362"/>
    </location>
</feature>
<keyword evidence="4 7" id="KW-0863">Zinc-finger</keyword>
<organism evidence="10 11">
    <name type="scientific">Liparis tanakae</name>
    <name type="common">Tanaka's snailfish</name>
    <dbReference type="NCBI Taxonomy" id="230148"/>
    <lineage>
        <taxon>Eukaryota</taxon>
        <taxon>Metazoa</taxon>
        <taxon>Chordata</taxon>
        <taxon>Craniata</taxon>
        <taxon>Vertebrata</taxon>
        <taxon>Euteleostomi</taxon>
        <taxon>Actinopterygii</taxon>
        <taxon>Neopterygii</taxon>
        <taxon>Teleostei</taxon>
        <taxon>Neoteleostei</taxon>
        <taxon>Acanthomorphata</taxon>
        <taxon>Eupercaria</taxon>
        <taxon>Perciformes</taxon>
        <taxon>Cottioidei</taxon>
        <taxon>Cottales</taxon>
        <taxon>Liparidae</taxon>
        <taxon>Liparis</taxon>
    </lineage>
</organism>
<feature type="domain" description="C2H2-type" evidence="9">
    <location>
        <begin position="886"/>
        <end position="909"/>
    </location>
</feature>
<dbReference type="Gene3D" id="3.30.160.60">
    <property type="entry name" value="Classic Zinc Finger"/>
    <property type="match status" value="3"/>
</dbReference>
<dbReference type="FunFam" id="3.30.160.60:FF:000512">
    <property type="entry name" value="zinc finger protein 197 isoform X1"/>
    <property type="match status" value="1"/>
</dbReference>
<dbReference type="FunFam" id="3.30.160.60:FF:000100">
    <property type="entry name" value="Zinc finger 45-like"/>
    <property type="match status" value="1"/>
</dbReference>
<dbReference type="PANTHER" id="PTHR23234:SF10">
    <property type="entry name" value="RIKEN CDNA 6720489N17 GENE-RELATED"/>
    <property type="match status" value="1"/>
</dbReference>
<feature type="domain" description="C2H2-type" evidence="9">
    <location>
        <begin position="858"/>
        <end position="885"/>
    </location>
</feature>
<feature type="domain" description="C2H2-type" evidence="9">
    <location>
        <begin position="830"/>
        <end position="857"/>
    </location>
</feature>